<gene>
    <name evidence="3" type="ORF">CLV84_1212</name>
</gene>
<reference evidence="3 4" key="1">
    <citation type="submission" date="2018-02" db="EMBL/GenBank/DDBJ databases">
        <title>Genomic Encyclopedia of Archaeal and Bacterial Type Strains, Phase II (KMG-II): from individual species to whole genera.</title>
        <authorList>
            <person name="Goeker M."/>
        </authorList>
    </citation>
    <scope>NUCLEOTIDE SEQUENCE [LARGE SCALE GENOMIC DNA]</scope>
    <source>
        <strain evidence="3 4">DSM 29526</strain>
    </source>
</reference>
<evidence type="ECO:0000259" key="2">
    <source>
        <dbReference type="Pfam" id="PF13568"/>
    </source>
</evidence>
<keyword evidence="1" id="KW-0732">Signal</keyword>
<protein>
    <submittedName>
        <fullName evidence="3">Outer membrane protein with beta-barrel domain</fullName>
    </submittedName>
</protein>
<dbReference type="EMBL" id="PTJC01000005">
    <property type="protein sequence ID" value="PPK88247.1"/>
    <property type="molecule type" value="Genomic_DNA"/>
</dbReference>
<feature type="domain" description="Outer membrane protein beta-barrel" evidence="2">
    <location>
        <begin position="17"/>
        <end position="196"/>
    </location>
</feature>
<dbReference type="Pfam" id="PF13568">
    <property type="entry name" value="OMP_b-brl_2"/>
    <property type="match status" value="1"/>
</dbReference>
<sequence length="230" mass="26324">MYRLLLVCLLLSAGLAAQTLERSYGLELTPNYASSRITRGNNITFSELEMLDSLESGAYGYGAGLVFENRVDRIGYTTGLRYTRTGLERLQRPLEGGNRTYSETVAAHYLAVPFDVNFYQDVTDADRVLFTLGAGLQYHLGTRTRRTIYEGDREVENVDLDNSATDYRPFVVSFSTAVGYDRKLSTDYALRFQPYFQFFLNGNLRETNDLRANRNYYQVGLRLVVRRLFI</sequence>
<dbReference type="RefSeq" id="WP_170067591.1">
    <property type="nucleotide sequence ID" value="NZ_PTJC01000005.1"/>
</dbReference>
<evidence type="ECO:0000256" key="1">
    <source>
        <dbReference type="SAM" id="SignalP"/>
    </source>
</evidence>
<organism evidence="3 4">
    <name type="scientific">Neolewinella xylanilytica</name>
    <dbReference type="NCBI Taxonomy" id="1514080"/>
    <lineage>
        <taxon>Bacteria</taxon>
        <taxon>Pseudomonadati</taxon>
        <taxon>Bacteroidota</taxon>
        <taxon>Saprospiria</taxon>
        <taxon>Saprospirales</taxon>
        <taxon>Lewinellaceae</taxon>
        <taxon>Neolewinella</taxon>
    </lineage>
</organism>
<dbReference type="InterPro" id="IPR025665">
    <property type="entry name" value="Beta-barrel_OMP_2"/>
</dbReference>
<proteinExistence type="predicted"/>
<name>A0A2S6I9R6_9BACT</name>
<keyword evidence="4" id="KW-1185">Reference proteome</keyword>
<comment type="caution">
    <text evidence="3">The sequence shown here is derived from an EMBL/GenBank/DDBJ whole genome shotgun (WGS) entry which is preliminary data.</text>
</comment>
<accession>A0A2S6I9R6</accession>
<evidence type="ECO:0000313" key="4">
    <source>
        <dbReference type="Proteomes" id="UP000237662"/>
    </source>
</evidence>
<feature type="chain" id="PRO_5015516430" evidence="1">
    <location>
        <begin position="18"/>
        <end position="230"/>
    </location>
</feature>
<evidence type="ECO:0000313" key="3">
    <source>
        <dbReference type="EMBL" id="PPK88247.1"/>
    </source>
</evidence>
<dbReference type="Proteomes" id="UP000237662">
    <property type="component" value="Unassembled WGS sequence"/>
</dbReference>
<feature type="signal peptide" evidence="1">
    <location>
        <begin position="1"/>
        <end position="17"/>
    </location>
</feature>
<dbReference type="AlphaFoldDB" id="A0A2S6I9R6"/>